<dbReference type="InterPro" id="IPR036421">
    <property type="entry name" value="Fe_dep_repressor_sf"/>
</dbReference>
<protein>
    <submittedName>
        <fullName evidence="2">Metal-dependent transcriptional regulator</fullName>
    </submittedName>
</protein>
<dbReference type="Gene3D" id="1.10.10.10">
    <property type="entry name" value="Winged helix-like DNA-binding domain superfamily/Winged helix DNA-binding domain"/>
    <property type="match status" value="1"/>
</dbReference>
<feature type="domain" description="Iron dependent repressor metal binding and dimerisation" evidence="1">
    <location>
        <begin position="81"/>
        <end position="136"/>
    </location>
</feature>
<dbReference type="InterPro" id="IPR001367">
    <property type="entry name" value="Fe_dep_repressor"/>
</dbReference>
<sequence length="141" mass="15955">MTNNAENSNVWKQFEENNITHSAAHHMLAILELRASRGYARVTDVAKYLHITTGSASTNLKSLKLKGMVIEDDNKFLTLSDEGENLARAILSRKKILKQFLTDVLKVNAEQAEIDTCKTEHLISPETTKKLQKFLEAWAEK</sequence>
<dbReference type="GO" id="GO:0003700">
    <property type="term" value="F:DNA-binding transcription factor activity"/>
    <property type="evidence" value="ECO:0007669"/>
    <property type="project" value="InterPro"/>
</dbReference>
<dbReference type="InterPro" id="IPR050536">
    <property type="entry name" value="DtxR_MntR_Metal-Reg"/>
</dbReference>
<dbReference type="PANTHER" id="PTHR33238">
    <property type="entry name" value="IRON (METAL) DEPENDENT REPRESSOR, DTXR FAMILY"/>
    <property type="match status" value="1"/>
</dbReference>
<dbReference type="SUPFAM" id="SSF46785">
    <property type="entry name" value="Winged helix' DNA-binding domain"/>
    <property type="match status" value="1"/>
</dbReference>
<evidence type="ECO:0000313" key="2">
    <source>
        <dbReference type="EMBL" id="NMC62461.1"/>
    </source>
</evidence>
<dbReference type="GO" id="GO:0046914">
    <property type="term" value="F:transition metal ion binding"/>
    <property type="evidence" value="ECO:0007669"/>
    <property type="project" value="InterPro"/>
</dbReference>
<accession>A0A7X9FQT7</accession>
<dbReference type="Pfam" id="PF02742">
    <property type="entry name" value="Fe_dep_repr_C"/>
    <property type="match status" value="1"/>
</dbReference>
<name>A0A7X9FQT7_9DELT</name>
<organism evidence="2 3">
    <name type="scientific">SAR324 cluster bacterium</name>
    <dbReference type="NCBI Taxonomy" id="2024889"/>
    <lineage>
        <taxon>Bacteria</taxon>
        <taxon>Deltaproteobacteria</taxon>
        <taxon>SAR324 cluster</taxon>
    </lineage>
</organism>
<dbReference type="GO" id="GO:0046983">
    <property type="term" value="F:protein dimerization activity"/>
    <property type="evidence" value="ECO:0007669"/>
    <property type="project" value="InterPro"/>
</dbReference>
<evidence type="ECO:0000313" key="3">
    <source>
        <dbReference type="Proteomes" id="UP000524246"/>
    </source>
</evidence>
<dbReference type="SMART" id="SM00529">
    <property type="entry name" value="HTH_DTXR"/>
    <property type="match status" value="1"/>
</dbReference>
<dbReference type="PANTHER" id="PTHR33238:SF7">
    <property type="entry name" value="IRON-DEPENDENT TRANSCRIPTIONAL REGULATOR"/>
    <property type="match status" value="1"/>
</dbReference>
<dbReference type="InterPro" id="IPR022689">
    <property type="entry name" value="Iron_dep_repressor"/>
</dbReference>
<dbReference type="AlphaFoldDB" id="A0A7X9FQT7"/>
<dbReference type="InterPro" id="IPR036388">
    <property type="entry name" value="WH-like_DNA-bd_sf"/>
</dbReference>
<gene>
    <name evidence="2" type="ORF">GYA55_04765</name>
</gene>
<dbReference type="SUPFAM" id="SSF47979">
    <property type="entry name" value="Iron-dependent repressor protein, dimerization domain"/>
    <property type="match status" value="1"/>
</dbReference>
<dbReference type="Proteomes" id="UP000524246">
    <property type="component" value="Unassembled WGS sequence"/>
</dbReference>
<proteinExistence type="predicted"/>
<comment type="caution">
    <text evidence="2">The sequence shown here is derived from an EMBL/GenBank/DDBJ whole genome shotgun (WGS) entry which is preliminary data.</text>
</comment>
<dbReference type="EMBL" id="JAAZON010000202">
    <property type="protein sequence ID" value="NMC62461.1"/>
    <property type="molecule type" value="Genomic_DNA"/>
</dbReference>
<reference evidence="2 3" key="1">
    <citation type="journal article" date="2020" name="Biotechnol. Biofuels">
        <title>New insights from the biogas microbiome by comprehensive genome-resolved metagenomics of nearly 1600 species originating from multiple anaerobic digesters.</title>
        <authorList>
            <person name="Campanaro S."/>
            <person name="Treu L."/>
            <person name="Rodriguez-R L.M."/>
            <person name="Kovalovszki A."/>
            <person name="Ziels R.M."/>
            <person name="Maus I."/>
            <person name="Zhu X."/>
            <person name="Kougias P.G."/>
            <person name="Basile A."/>
            <person name="Luo G."/>
            <person name="Schluter A."/>
            <person name="Konstantinidis K.T."/>
            <person name="Angelidaki I."/>
        </authorList>
    </citation>
    <scope>NUCLEOTIDE SEQUENCE [LARGE SCALE GENOMIC DNA]</scope>
    <source>
        <strain evidence="2">AS27yjCOA_65</strain>
    </source>
</reference>
<dbReference type="Gene3D" id="1.10.60.10">
    <property type="entry name" value="Iron dependent repressor, metal binding and dimerisation domain"/>
    <property type="match status" value="1"/>
</dbReference>
<evidence type="ECO:0000259" key="1">
    <source>
        <dbReference type="Pfam" id="PF02742"/>
    </source>
</evidence>
<dbReference type="InterPro" id="IPR036390">
    <property type="entry name" value="WH_DNA-bd_sf"/>
</dbReference>